<dbReference type="Proteomes" id="UP000654075">
    <property type="component" value="Unassembled WGS sequence"/>
</dbReference>
<evidence type="ECO:0000313" key="2">
    <source>
        <dbReference type="Proteomes" id="UP000654075"/>
    </source>
</evidence>
<dbReference type="OrthoDB" id="417299at2759"/>
<accession>A0A813HGH0</accession>
<feature type="non-terminal residue" evidence="1">
    <location>
        <position position="97"/>
    </location>
</feature>
<feature type="non-terminal residue" evidence="1">
    <location>
        <position position="1"/>
    </location>
</feature>
<dbReference type="AlphaFoldDB" id="A0A813HGH0"/>
<proteinExistence type="predicted"/>
<evidence type="ECO:0000313" key="1">
    <source>
        <dbReference type="EMBL" id="CAE8637222.1"/>
    </source>
</evidence>
<keyword evidence="2" id="KW-1185">Reference proteome</keyword>
<dbReference type="EMBL" id="CAJNNV010031655">
    <property type="protein sequence ID" value="CAE8637222.1"/>
    <property type="molecule type" value="Genomic_DNA"/>
</dbReference>
<comment type="caution">
    <text evidence="1">The sequence shown here is derived from an EMBL/GenBank/DDBJ whole genome shotgun (WGS) entry which is preliminary data.</text>
</comment>
<reference evidence="1" key="1">
    <citation type="submission" date="2021-02" db="EMBL/GenBank/DDBJ databases">
        <authorList>
            <person name="Dougan E. K."/>
            <person name="Rhodes N."/>
            <person name="Thang M."/>
            <person name="Chan C."/>
        </authorList>
    </citation>
    <scope>NUCLEOTIDE SEQUENCE</scope>
</reference>
<name>A0A813HGH0_POLGL</name>
<gene>
    <name evidence="1" type="ORF">PGLA1383_LOCUS52611</name>
</gene>
<organism evidence="1 2">
    <name type="scientific">Polarella glacialis</name>
    <name type="common">Dinoflagellate</name>
    <dbReference type="NCBI Taxonomy" id="89957"/>
    <lineage>
        <taxon>Eukaryota</taxon>
        <taxon>Sar</taxon>
        <taxon>Alveolata</taxon>
        <taxon>Dinophyceae</taxon>
        <taxon>Suessiales</taxon>
        <taxon>Suessiaceae</taxon>
        <taxon>Polarella</taxon>
    </lineage>
</organism>
<sequence>FNATISACARCGQWQRSLGLLEELRMRVGKARACERTCQDWPVLLLDGGPLTRQRGVETAGAGFTPTDTSETSFSQFLLIGCNSTIAACGVASAWRQ</sequence>
<protein>
    <submittedName>
        <fullName evidence="1">Uncharacterized protein</fullName>
    </submittedName>
</protein>